<gene>
    <name evidence="1" type="ORF">QYF49_14925</name>
</gene>
<dbReference type="EMBL" id="JAUHLN010000002">
    <property type="protein sequence ID" value="MDN4074284.1"/>
    <property type="molecule type" value="Genomic_DNA"/>
</dbReference>
<protein>
    <submittedName>
        <fullName evidence="1">Uncharacterized protein</fullName>
    </submittedName>
</protein>
<proteinExistence type="predicted"/>
<comment type="caution">
    <text evidence="1">The sequence shown here is derived from an EMBL/GenBank/DDBJ whole genome shotgun (WGS) entry which is preliminary data.</text>
</comment>
<evidence type="ECO:0000313" key="1">
    <source>
        <dbReference type="EMBL" id="MDN4074284.1"/>
    </source>
</evidence>
<dbReference type="RefSeq" id="WP_290400351.1">
    <property type="nucleotide sequence ID" value="NZ_JAUHLN010000002.1"/>
</dbReference>
<sequence length="83" mass="9640">MHKVEKKQITEELPKGLFQETLRLVWKVIAEMKSIPFTTDDLVLKLGILKIFCSKVFKKIYEGYRGAGRSDSLWYGWKTCLSA</sequence>
<evidence type="ECO:0000313" key="2">
    <source>
        <dbReference type="Proteomes" id="UP001168694"/>
    </source>
</evidence>
<dbReference type="Proteomes" id="UP001168694">
    <property type="component" value="Unassembled WGS sequence"/>
</dbReference>
<accession>A0ABT8E8S0</accession>
<keyword evidence="2" id="KW-1185">Reference proteome</keyword>
<organism evidence="1 2">
    <name type="scientific">Fictibacillus terranigra</name>
    <dbReference type="NCBI Taxonomy" id="3058424"/>
    <lineage>
        <taxon>Bacteria</taxon>
        <taxon>Bacillati</taxon>
        <taxon>Bacillota</taxon>
        <taxon>Bacilli</taxon>
        <taxon>Bacillales</taxon>
        <taxon>Fictibacillaceae</taxon>
        <taxon>Fictibacillus</taxon>
    </lineage>
</organism>
<name>A0ABT8E8S0_9BACL</name>
<reference evidence="1" key="1">
    <citation type="submission" date="2023-06" db="EMBL/GenBank/DDBJ databases">
        <title>Draft Genome Sequences of Representative Paenibacillus Polymyxa, Bacillus cereus, Fictibacillus sp., and Brevibacillus agri Strains Isolated from Amazonian Dark Earth.</title>
        <authorList>
            <person name="Pellegrinetti T.A."/>
            <person name="Cunha I.C.M."/>
            <person name="Chaves M.G."/>
            <person name="Freitas A.S."/>
            <person name="Silva A.V.R."/>
            <person name="Tsai S.M."/>
            <person name="Mendes L.W."/>
        </authorList>
    </citation>
    <scope>NUCLEOTIDE SEQUENCE</scope>
    <source>
        <strain evidence="1">CENA-BCM004</strain>
    </source>
</reference>